<dbReference type="AlphaFoldDB" id="A0A4V2YNY5"/>
<dbReference type="Gene3D" id="2.70.98.70">
    <property type="match status" value="1"/>
</dbReference>
<dbReference type="Pfam" id="PF07940">
    <property type="entry name" value="Hepar_II_III_C"/>
    <property type="match status" value="1"/>
</dbReference>
<proteinExistence type="predicted"/>
<accession>A0A4V2YNY5</accession>
<reference evidence="3 4" key="1">
    <citation type="submission" date="2019-03" db="EMBL/GenBank/DDBJ databases">
        <title>Draft genome sequences of novel Actinobacteria.</title>
        <authorList>
            <person name="Sahin N."/>
            <person name="Ay H."/>
            <person name="Saygin H."/>
        </authorList>
    </citation>
    <scope>NUCLEOTIDE SEQUENCE [LARGE SCALE GENOMIC DNA]</scope>
    <source>
        <strain evidence="3 4">CH32</strain>
    </source>
</reference>
<dbReference type="InterPro" id="IPR012480">
    <property type="entry name" value="Hepar_II_III_C"/>
</dbReference>
<name>A0A4V2YNY5_9ACTN</name>
<gene>
    <name evidence="3" type="ORF">E1286_02605</name>
</gene>
<dbReference type="Gene3D" id="1.50.10.100">
    <property type="entry name" value="Chondroitin AC/alginate lyase"/>
    <property type="match status" value="1"/>
</dbReference>
<comment type="subcellular location">
    <subcellularLocation>
        <location evidence="1">Cell envelope</location>
    </subcellularLocation>
</comment>
<dbReference type="OrthoDB" id="9793856at2"/>
<sequence>MPNTATGSPLLSPWGAAATPEGLMRALLPPEKSLPPIGQAPPGALAEVREQAVTELGTPWPQPLASQFARFFRDGDRTGYEDRVFGRQDRLTRAVLMALDDADQGWLDEASDGIVQLCEQSSWCWPAHESGCLERGTVLPDPAAPYLDLGAADVAAQLAWADHALGGRLDDRFPGLRERVRAEVRARVLEPFTRRRDWHWLGLDGDVHNWCPWICGNVLVAALRLAEPGEERARQVAWAVAGIDRYLAALPADGSVDEGYEYWWNGACRALEALDLLEHATAGALSAADVPVVRETVAFPHRMHLGGPWYVNFADARALPPSDQPWHVPYRWARRTGDTDAARHALDARRAVPASAELGRALAELADHAWPAARTEQAAAPLVADVWLPGTQVGLARAAAGSALGLTLAVKGGHNGEHHNHNDAGSVVVAVDGVPVVVDAGRPTYTAQTFGPDRYAIWTMQSSWHNVPEVRGTPQAQGREFGVRDVAVTRSRELFEVRMDLAGAYPVPGLAGWLRTARLDRHAGRVTVADRWSFTAEGGPSALHFLLAGHVELLAPGRLAARPPGGGRGVLIFWEPERAAAALTVRTLEDPMLRGVWGDRLTRLELTTPATAHGELEVHVEVRA</sequence>
<feature type="domain" description="Heparinase II/III-like C-terminal" evidence="2">
    <location>
        <begin position="391"/>
        <end position="490"/>
    </location>
</feature>
<dbReference type="InterPro" id="IPR008929">
    <property type="entry name" value="Chondroitin_lyas"/>
</dbReference>
<organism evidence="3 4">
    <name type="scientific">Nonomuraea terrae</name>
    <dbReference type="NCBI Taxonomy" id="2530383"/>
    <lineage>
        <taxon>Bacteria</taxon>
        <taxon>Bacillati</taxon>
        <taxon>Actinomycetota</taxon>
        <taxon>Actinomycetes</taxon>
        <taxon>Streptosporangiales</taxon>
        <taxon>Streptosporangiaceae</taxon>
        <taxon>Nonomuraea</taxon>
    </lineage>
</organism>
<comment type="caution">
    <text evidence="3">The sequence shown here is derived from an EMBL/GenBank/DDBJ whole genome shotgun (WGS) entry which is preliminary data.</text>
</comment>
<evidence type="ECO:0000259" key="2">
    <source>
        <dbReference type="Pfam" id="PF07940"/>
    </source>
</evidence>
<keyword evidence="4" id="KW-1185">Reference proteome</keyword>
<dbReference type="GO" id="GO:0030313">
    <property type="term" value="C:cell envelope"/>
    <property type="evidence" value="ECO:0007669"/>
    <property type="project" value="UniProtKB-SubCell"/>
</dbReference>
<dbReference type="EMBL" id="SMKQ01000004">
    <property type="protein sequence ID" value="TDD56227.1"/>
    <property type="molecule type" value="Genomic_DNA"/>
</dbReference>
<dbReference type="GO" id="GO:0016829">
    <property type="term" value="F:lyase activity"/>
    <property type="evidence" value="ECO:0007669"/>
    <property type="project" value="InterPro"/>
</dbReference>
<protein>
    <recommendedName>
        <fullName evidence="2">Heparinase II/III-like C-terminal domain-containing protein</fullName>
    </recommendedName>
</protein>
<evidence type="ECO:0000313" key="4">
    <source>
        <dbReference type="Proteomes" id="UP000295302"/>
    </source>
</evidence>
<evidence type="ECO:0000256" key="1">
    <source>
        <dbReference type="ARBA" id="ARBA00004196"/>
    </source>
</evidence>
<evidence type="ECO:0000313" key="3">
    <source>
        <dbReference type="EMBL" id="TDD56227.1"/>
    </source>
</evidence>
<dbReference type="Proteomes" id="UP000295302">
    <property type="component" value="Unassembled WGS sequence"/>
</dbReference>
<dbReference type="RefSeq" id="WP_132608652.1">
    <property type="nucleotide sequence ID" value="NZ_SMKQ01000004.1"/>
</dbReference>